<organism evidence="1 2">
    <name type="scientific">Bradyrhizobium centrolobii</name>
    <dbReference type="NCBI Taxonomy" id="1505087"/>
    <lineage>
        <taxon>Bacteria</taxon>
        <taxon>Pseudomonadati</taxon>
        <taxon>Pseudomonadota</taxon>
        <taxon>Alphaproteobacteria</taxon>
        <taxon>Hyphomicrobiales</taxon>
        <taxon>Nitrobacteraceae</taxon>
        <taxon>Bradyrhizobium</taxon>
    </lineage>
</organism>
<dbReference type="EMBL" id="LUUB01000072">
    <property type="protein sequence ID" value="OAF06938.1"/>
    <property type="molecule type" value="Genomic_DNA"/>
</dbReference>
<comment type="caution">
    <text evidence="1">The sequence shown here is derived from an EMBL/GenBank/DDBJ whole genome shotgun (WGS) entry which is preliminary data.</text>
</comment>
<gene>
    <name evidence="1" type="ORF">AYJ54_18535</name>
</gene>
<dbReference type="Pfam" id="PF06078">
    <property type="entry name" value="DUF937"/>
    <property type="match status" value="1"/>
</dbReference>
<accession>A0A176YJA9</accession>
<sequence>MAANLISVVMQFLTPDMIAKIASALGVDRNVAQKAIGGAVPALLAGLADVASTPNGARQLSSTLAQQPGSPGSLENFKNLIGGSGQNTLAETGSSLLSGLFGGGATDAIAQSIGKFAGVDGGSSKSLLGLLAPVVLGALGQHQRSAGLDASGLASLLGSQKDQIAAAIPSGLADQLSAAGLIDKAAGTMRSGTAAASAAGSRIADASERTAAGASRAAYAATSAASSQWPYWLVALVVLGGLLWYATGRQAGETVAELPRPATTEPATGTVGLAQPDLTIGGVNLATQVNSSVGTLRSVLPTITDAASAQAALPKLREATTQLNDVGNLATKLSPEGKSALAKLIAAATPTINQMCDKVLETPGVGDIAKPTIDELRGKLDALSRA</sequence>
<dbReference type="STRING" id="1505087.AYJ54_18535"/>
<proteinExistence type="predicted"/>
<evidence type="ECO:0008006" key="3">
    <source>
        <dbReference type="Google" id="ProtNLM"/>
    </source>
</evidence>
<reference evidence="1 2" key="1">
    <citation type="submission" date="2016-03" db="EMBL/GenBank/DDBJ databases">
        <title>Draft Genome Sequence of the Strain BR 10245 (Bradyrhizobium sp.) isolated from nodules of Centrolobium paraense.</title>
        <authorList>
            <person name="Simoes-Araujo J.L.Sr."/>
            <person name="Barauna A.C."/>
            <person name="Silva K."/>
            <person name="Zilli J.E."/>
        </authorList>
    </citation>
    <scope>NUCLEOTIDE SEQUENCE [LARGE SCALE GENOMIC DNA]</scope>
    <source>
        <strain evidence="1 2">BR 10245</strain>
    </source>
</reference>
<evidence type="ECO:0000313" key="1">
    <source>
        <dbReference type="EMBL" id="OAF06938.1"/>
    </source>
</evidence>
<name>A0A176YJA9_9BRAD</name>
<evidence type="ECO:0000313" key="2">
    <source>
        <dbReference type="Proteomes" id="UP000076959"/>
    </source>
</evidence>
<dbReference type="RefSeq" id="WP_063702536.1">
    <property type="nucleotide sequence ID" value="NZ_LUUB01000072.1"/>
</dbReference>
<dbReference type="AlphaFoldDB" id="A0A176YJA9"/>
<protein>
    <recommendedName>
        <fullName evidence="3">DUF937 domain-containing protein</fullName>
    </recommendedName>
</protein>
<dbReference type="InterPro" id="IPR009282">
    <property type="entry name" value="DUF937"/>
</dbReference>
<dbReference type="OrthoDB" id="7929816at2"/>
<dbReference type="Proteomes" id="UP000076959">
    <property type="component" value="Unassembled WGS sequence"/>
</dbReference>
<keyword evidence="2" id="KW-1185">Reference proteome</keyword>